<evidence type="ECO:0000313" key="2">
    <source>
        <dbReference type="EMBL" id="ULT91427.1"/>
    </source>
</evidence>
<gene>
    <name evidence="2" type="ORF">L3Y34_009206</name>
    <name evidence="3" type="ORF">L5515_009122</name>
</gene>
<evidence type="ECO:0000256" key="1">
    <source>
        <dbReference type="SAM" id="MobiDB-lite"/>
    </source>
</evidence>
<dbReference type="EMBL" id="CP090895">
    <property type="protein sequence ID" value="ULT91427.1"/>
    <property type="molecule type" value="Genomic_DNA"/>
</dbReference>
<dbReference type="Proteomes" id="UP000827892">
    <property type="component" value="Chromosome V"/>
</dbReference>
<dbReference type="Proteomes" id="UP000829354">
    <property type="component" value="Chromosome V"/>
</dbReference>
<reference evidence="3 5" key="2">
    <citation type="submission" date="2022-04" db="EMBL/GenBank/DDBJ databases">
        <title>Chromosome-level reference genomes for two strains of Caenorhabditis briggsae: an improved platform for comparative genomics.</title>
        <authorList>
            <person name="Stevens L."/>
            <person name="Andersen E."/>
        </authorList>
    </citation>
    <scope>NUCLEOTIDE SEQUENCE [LARGE SCALE GENOMIC DNA]</scope>
    <source>
        <strain evidence="3">VX34</strain>
        <tissue evidence="3">Whole-organism</tissue>
    </source>
</reference>
<evidence type="ECO:0000313" key="5">
    <source>
        <dbReference type="Proteomes" id="UP000829354"/>
    </source>
</evidence>
<name>A0AAE9D2R0_CAEBR</name>
<accession>A0AAE9D2R0</accession>
<feature type="region of interest" description="Disordered" evidence="1">
    <location>
        <begin position="47"/>
        <end position="85"/>
    </location>
</feature>
<evidence type="ECO:0000313" key="3">
    <source>
        <dbReference type="EMBL" id="UMM37332.1"/>
    </source>
</evidence>
<dbReference type="KEGG" id="cbr:CBG_04809"/>
<evidence type="ECO:0000313" key="4">
    <source>
        <dbReference type="Proteomes" id="UP000827892"/>
    </source>
</evidence>
<sequence length="85" mass="9581">MNMMDKIESNISSNVVDNKLDPLDDIDPNKKLDRQTGSRVANALHAMQDAISGDNSHKTGMAFNDSEEEEPMDKRRESDVNNKEM</sequence>
<protein>
    <submittedName>
        <fullName evidence="2">Uncharacterized protein</fullName>
    </submittedName>
</protein>
<organism evidence="2 4">
    <name type="scientific">Caenorhabditis briggsae</name>
    <dbReference type="NCBI Taxonomy" id="6238"/>
    <lineage>
        <taxon>Eukaryota</taxon>
        <taxon>Metazoa</taxon>
        <taxon>Ecdysozoa</taxon>
        <taxon>Nematoda</taxon>
        <taxon>Chromadorea</taxon>
        <taxon>Rhabditida</taxon>
        <taxon>Rhabditina</taxon>
        <taxon>Rhabditomorpha</taxon>
        <taxon>Rhabditoidea</taxon>
        <taxon>Rhabditidae</taxon>
        <taxon>Peloderinae</taxon>
        <taxon>Caenorhabditis</taxon>
    </lineage>
</organism>
<keyword evidence="5" id="KW-1185">Reference proteome</keyword>
<dbReference type="OMA" id="SHKTGMA"/>
<dbReference type="EMBL" id="CP092624">
    <property type="protein sequence ID" value="UMM37332.1"/>
    <property type="molecule type" value="Genomic_DNA"/>
</dbReference>
<dbReference type="AlphaFoldDB" id="A0AAE9D2R0"/>
<proteinExistence type="predicted"/>
<reference evidence="2 4" key="1">
    <citation type="submission" date="2022-02" db="EMBL/GenBank/DDBJ databases">
        <title>Chromosome-level reference genomes for two strains of Caenorhabditis briggsae: an improved platform for comparative genomics.</title>
        <authorList>
            <person name="Stevens L."/>
            <person name="Andersen E.C."/>
        </authorList>
    </citation>
    <scope>NUCLEOTIDE SEQUENCE [LARGE SCALE GENOMIC DNA]</scope>
    <source>
        <strain evidence="2">QX1410_ONT</strain>
        <tissue evidence="2">Whole-organism</tissue>
    </source>
</reference>
<feature type="compositionally biased region" description="Basic and acidic residues" evidence="1">
    <location>
        <begin position="72"/>
        <end position="85"/>
    </location>
</feature>